<dbReference type="Proteomes" id="UP000054466">
    <property type="component" value="Unassembled WGS sequence"/>
</dbReference>
<feature type="region of interest" description="Disordered" evidence="1">
    <location>
        <begin position="81"/>
        <end position="104"/>
    </location>
</feature>
<proteinExistence type="predicted"/>
<dbReference type="VEuPathDB" id="FungiDB:PV07_08817"/>
<dbReference type="EMBL" id="KN847044">
    <property type="protein sequence ID" value="KIW25655.1"/>
    <property type="molecule type" value="Genomic_DNA"/>
</dbReference>
<reference evidence="2 3" key="1">
    <citation type="submission" date="2015-01" db="EMBL/GenBank/DDBJ databases">
        <title>The Genome Sequence of Cladophialophora immunda CBS83496.</title>
        <authorList>
            <consortium name="The Broad Institute Genomics Platform"/>
            <person name="Cuomo C."/>
            <person name="de Hoog S."/>
            <person name="Gorbushina A."/>
            <person name="Stielow B."/>
            <person name="Teixiera M."/>
            <person name="Abouelleil A."/>
            <person name="Chapman S.B."/>
            <person name="Priest M."/>
            <person name="Young S.K."/>
            <person name="Wortman J."/>
            <person name="Nusbaum C."/>
            <person name="Birren B."/>
        </authorList>
    </citation>
    <scope>NUCLEOTIDE SEQUENCE [LARGE SCALE GENOMIC DNA]</scope>
    <source>
        <strain evidence="2 3">CBS 83496</strain>
    </source>
</reference>
<gene>
    <name evidence="2" type="ORF">PV07_08817</name>
</gene>
<dbReference type="AlphaFoldDB" id="A0A0D2C5A7"/>
<dbReference type="RefSeq" id="XP_016245871.1">
    <property type="nucleotide sequence ID" value="XM_016396015.1"/>
</dbReference>
<name>A0A0D2C5A7_9EURO</name>
<protein>
    <submittedName>
        <fullName evidence="2">Uncharacterized protein</fullName>
    </submittedName>
</protein>
<dbReference type="HOGENOM" id="CLU_2249851_0_0_1"/>
<evidence type="ECO:0000313" key="3">
    <source>
        <dbReference type="Proteomes" id="UP000054466"/>
    </source>
</evidence>
<keyword evidence="3" id="KW-1185">Reference proteome</keyword>
<sequence length="104" mass="11849">MSEQRAHHSVLWERVPMIRSVITVSLLDPAARSTGYEPPSIPPAMASQRKTGGLREHRFGRATTKWCARFPNVQQEFDLIIHRKAGPRHHERSATTTTPKKRTP</sequence>
<organism evidence="2 3">
    <name type="scientific">Cladophialophora immunda</name>
    <dbReference type="NCBI Taxonomy" id="569365"/>
    <lineage>
        <taxon>Eukaryota</taxon>
        <taxon>Fungi</taxon>
        <taxon>Dikarya</taxon>
        <taxon>Ascomycota</taxon>
        <taxon>Pezizomycotina</taxon>
        <taxon>Eurotiomycetes</taxon>
        <taxon>Chaetothyriomycetidae</taxon>
        <taxon>Chaetothyriales</taxon>
        <taxon>Herpotrichiellaceae</taxon>
        <taxon>Cladophialophora</taxon>
    </lineage>
</organism>
<feature type="compositionally biased region" description="Basic residues" evidence="1">
    <location>
        <begin position="82"/>
        <end position="91"/>
    </location>
</feature>
<accession>A0A0D2C5A7</accession>
<dbReference type="GeneID" id="27348011"/>
<feature type="region of interest" description="Disordered" evidence="1">
    <location>
        <begin position="32"/>
        <end position="54"/>
    </location>
</feature>
<evidence type="ECO:0000313" key="2">
    <source>
        <dbReference type="EMBL" id="KIW25655.1"/>
    </source>
</evidence>
<evidence type="ECO:0000256" key="1">
    <source>
        <dbReference type="SAM" id="MobiDB-lite"/>
    </source>
</evidence>